<dbReference type="Proteomes" id="UP000030663">
    <property type="component" value="Unassembled WGS sequence"/>
</dbReference>
<organism evidence="1 2">
    <name type="scientific">Fusarium oxysporum f. sp. raphani 54005</name>
    <dbReference type="NCBI Taxonomy" id="1089458"/>
    <lineage>
        <taxon>Eukaryota</taxon>
        <taxon>Fungi</taxon>
        <taxon>Dikarya</taxon>
        <taxon>Ascomycota</taxon>
        <taxon>Pezizomycotina</taxon>
        <taxon>Sordariomycetes</taxon>
        <taxon>Hypocreomycetidae</taxon>
        <taxon>Hypocreales</taxon>
        <taxon>Nectriaceae</taxon>
        <taxon>Fusarium</taxon>
        <taxon>Fusarium oxysporum species complex</taxon>
    </lineage>
</organism>
<keyword evidence="2" id="KW-1185">Reference proteome</keyword>
<reference evidence="1 2" key="1">
    <citation type="submission" date="2011-11" db="EMBL/GenBank/DDBJ databases">
        <title>The Genome Sequence of Fusarium oxysporum PHW815.</title>
        <authorList>
            <consortium name="The Broad Institute Genome Sequencing Platform"/>
            <person name="Ma L.-J."/>
            <person name="Gale L.R."/>
            <person name="Schwartz D.C."/>
            <person name="Zhou S."/>
            <person name="Corby-Kistler H."/>
            <person name="Young S.K."/>
            <person name="Zeng Q."/>
            <person name="Gargeya S."/>
            <person name="Fitzgerald M."/>
            <person name="Haas B."/>
            <person name="Abouelleil A."/>
            <person name="Alvarado L."/>
            <person name="Arachchi H.M."/>
            <person name="Berlin A."/>
            <person name="Brown A."/>
            <person name="Chapman S.B."/>
            <person name="Chen Z."/>
            <person name="Dunbar C."/>
            <person name="Freedman E."/>
            <person name="Gearin G."/>
            <person name="Goldberg J."/>
            <person name="Griggs A."/>
            <person name="Gujja S."/>
            <person name="Heiman D."/>
            <person name="Howarth C."/>
            <person name="Larson L."/>
            <person name="Lui A."/>
            <person name="MacDonald P.J.P."/>
            <person name="Montmayeur A."/>
            <person name="Murphy C."/>
            <person name="Neiman D."/>
            <person name="Pearson M."/>
            <person name="Priest M."/>
            <person name="Roberts A."/>
            <person name="Saif S."/>
            <person name="Shea T."/>
            <person name="Shenoy N."/>
            <person name="Sisk P."/>
            <person name="Stolte C."/>
            <person name="Sykes S."/>
            <person name="Wortman J."/>
            <person name="Nusbaum C."/>
            <person name="Birren B."/>
        </authorList>
    </citation>
    <scope>NUCLEOTIDE SEQUENCE [LARGE SCALE GENOMIC DNA]</scope>
    <source>
        <strain evidence="1 2">54005</strain>
    </source>
</reference>
<evidence type="ECO:0000313" key="1">
    <source>
        <dbReference type="EMBL" id="EXK87418.1"/>
    </source>
</evidence>
<gene>
    <name evidence="1" type="ORF">FOQG_09220</name>
</gene>
<name>X0C888_FUSOX</name>
<dbReference type="EMBL" id="KI979324">
    <property type="protein sequence ID" value="EXK87418.1"/>
    <property type="molecule type" value="Genomic_DNA"/>
</dbReference>
<evidence type="ECO:0008006" key="3">
    <source>
        <dbReference type="Google" id="ProtNLM"/>
    </source>
</evidence>
<dbReference type="HOGENOM" id="CLU_1090057_0_0_1"/>
<dbReference type="AlphaFoldDB" id="X0C888"/>
<dbReference type="SUPFAM" id="SSF56112">
    <property type="entry name" value="Protein kinase-like (PK-like)"/>
    <property type="match status" value="1"/>
</dbReference>
<dbReference type="Gene3D" id="1.10.510.10">
    <property type="entry name" value="Transferase(Phosphotransferase) domain 1"/>
    <property type="match status" value="1"/>
</dbReference>
<sequence length="255" mass="28991">MKMSSFSNPDLDLETASGFSDDFQSPQIESEYPMYGMGGTILFISAISTMTVIIKTESGKILGPEAPRYNVGFLDFMSSGEDNLLNELSLIGFDQAFQISSPKTIEPLTEFLVPEVAVRKPAGPASDVWALGVTILNMRSGSSLFPWHVDCPEYFITECVKYFGELPTSWEEPFYDEQRRPTSDKTVGRTRDVRDKIHSLKQWIRDIWDEPTQSNENESTPAKPFFVRDEDRSHYRSHDWLSDDISSIINYDPKT</sequence>
<dbReference type="InterPro" id="IPR011009">
    <property type="entry name" value="Kinase-like_dom_sf"/>
</dbReference>
<protein>
    <recommendedName>
        <fullName evidence="3">Protein kinase domain-containing protein</fullName>
    </recommendedName>
</protein>
<proteinExistence type="predicted"/>
<evidence type="ECO:0000313" key="2">
    <source>
        <dbReference type="Proteomes" id="UP000030663"/>
    </source>
</evidence>
<accession>X0C888</accession>
<dbReference type="OrthoDB" id="5979581at2759"/>